<dbReference type="SMART" id="SM00342">
    <property type="entry name" value="HTH_ARAC"/>
    <property type="match status" value="1"/>
</dbReference>
<dbReference type="EMBL" id="JBEXAC010000001">
    <property type="protein sequence ID" value="MET6997476.1"/>
    <property type="molecule type" value="Genomic_DNA"/>
</dbReference>
<keyword evidence="6" id="KW-1185">Reference proteome</keyword>
<dbReference type="InterPro" id="IPR011051">
    <property type="entry name" value="RmlC_Cupin_sf"/>
</dbReference>
<evidence type="ECO:0000256" key="1">
    <source>
        <dbReference type="ARBA" id="ARBA00023015"/>
    </source>
</evidence>
<dbReference type="InterPro" id="IPR018062">
    <property type="entry name" value="HTH_AraC-typ_CS"/>
</dbReference>
<name>A0ABV2T370_9BACT</name>
<dbReference type="PANTHER" id="PTHR43280">
    <property type="entry name" value="ARAC-FAMILY TRANSCRIPTIONAL REGULATOR"/>
    <property type="match status" value="1"/>
</dbReference>
<dbReference type="PROSITE" id="PS00041">
    <property type="entry name" value="HTH_ARAC_FAMILY_1"/>
    <property type="match status" value="1"/>
</dbReference>
<evidence type="ECO:0000313" key="6">
    <source>
        <dbReference type="Proteomes" id="UP001549749"/>
    </source>
</evidence>
<evidence type="ECO:0000256" key="3">
    <source>
        <dbReference type="ARBA" id="ARBA00023163"/>
    </source>
</evidence>
<dbReference type="Proteomes" id="UP001549749">
    <property type="component" value="Unassembled WGS sequence"/>
</dbReference>
<dbReference type="SUPFAM" id="SSF46689">
    <property type="entry name" value="Homeodomain-like"/>
    <property type="match status" value="2"/>
</dbReference>
<organism evidence="5 6">
    <name type="scientific">Chitinophaga defluvii</name>
    <dbReference type="NCBI Taxonomy" id="3163343"/>
    <lineage>
        <taxon>Bacteria</taxon>
        <taxon>Pseudomonadati</taxon>
        <taxon>Bacteroidota</taxon>
        <taxon>Chitinophagia</taxon>
        <taxon>Chitinophagales</taxon>
        <taxon>Chitinophagaceae</taxon>
        <taxon>Chitinophaga</taxon>
    </lineage>
</organism>
<gene>
    <name evidence="5" type="ORF">ABR189_08855</name>
</gene>
<evidence type="ECO:0000313" key="5">
    <source>
        <dbReference type="EMBL" id="MET6997476.1"/>
    </source>
</evidence>
<sequence>MKPILRRVTINPQCSFSVRRDAGAALVNNWHYHPEIELLLISQSGGTQIIGDKTATLYTPHHLVLIGPYLPHTFIHDEKYITPEVAHKTTATVAHFFEDSFGKGFMELPEMTAIKELLSISKYGLQIVGKTLKKVVPMMQKLPEASFTERMLLLMQILHHIADEQEYEVITSKGFAGTYSTNDDERINKIYQYTFNNFHRVIKIEEVAAEANLAKESFCRYFKQKIRKTYLQFLMEIRIGHACRLLIEKDWSVAEIAYACGYNNISNFHHQFKKIAGKSPLLYQEEHLKKISQHAS</sequence>
<keyword evidence="1" id="KW-0805">Transcription regulation</keyword>
<dbReference type="SUPFAM" id="SSF51182">
    <property type="entry name" value="RmlC-like cupins"/>
    <property type="match status" value="1"/>
</dbReference>
<dbReference type="Pfam" id="PF12833">
    <property type="entry name" value="HTH_18"/>
    <property type="match status" value="1"/>
</dbReference>
<dbReference type="InterPro" id="IPR018060">
    <property type="entry name" value="HTH_AraC"/>
</dbReference>
<comment type="caution">
    <text evidence="5">The sequence shown here is derived from an EMBL/GenBank/DDBJ whole genome shotgun (WGS) entry which is preliminary data.</text>
</comment>
<evidence type="ECO:0000256" key="2">
    <source>
        <dbReference type="ARBA" id="ARBA00023125"/>
    </source>
</evidence>
<reference evidence="5 6" key="1">
    <citation type="submission" date="2024-06" db="EMBL/GenBank/DDBJ databases">
        <title>Chitinophaga defluvii sp. nov., isolated from municipal sewage.</title>
        <authorList>
            <person name="Zhang L."/>
        </authorList>
    </citation>
    <scope>NUCLEOTIDE SEQUENCE [LARGE SCALE GENOMIC DNA]</scope>
    <source>
        <strain evidence="5 6">H8</strain>
    </source>
</reference>
<evidence type="ECO:0000259" key="4">
    <source>
        <dbReference type="PROSITE" id="PS01124"/>
    </source>
</evidence>
<protein>
    <submittedName>
        <fullName evidence="5">AraC family transcriptional regulator</fullName>
    </submittedName>
</protein>
<dbReference type="PROSITE" id="PS01124">
    <property type="entry name" value="HTH_ARAC_FAMILY_2"/>
    <property type="match status" value="1"/>
</dbReference>
<accession>A0ABV2T370</accession>
<dbReference type="Gene3D" id="1.10.10.60">
    <property type="entry name" value="Homeodomain-like"/>
    <property type="match status" value="2"/>
</dbReference>
<dbReference type="PANTHER" id="PTHR43280:SF27">
    <property type="entry name" value="TRANSCRIPTIONAL REGULATOR MTLR"/>
    <property type="match status" value="1"/>
</dbReference>
<feature type="domain" description="HTH araC/xylS-type" evidence="4">
    <location>
        <begin position="188"/>
        <end position="286"/>
    </location>
</feature>
<keyword evidence="2" id="KW-0238">DNA-binding</keyword>
<dbReference type="InterPro" id="IPR009057">
    <property type="entry name" value="Homeodomain-like_sf"/>
</dbReference>
<keyword evidence="3" id="KW-0804">Transcription</keyword>
<dbReference type="RefSeq" id="WP_354660112.1">
    <property type="nucleotide sequence ID" value="NZ_JBEXAC010000001.1"/>
</dbReference>
<proteinExistence type="predicted"/>